<dbReference type="Gene3D" id="2.40.70.10">
    <property type="entry name" value="Acid Proteases"/>
    <property type="match status" value="1"/>
</dbReference>
<dbReference type="EMBL" id="JACGWJ010000001">
    <property type="protein sequence ID" value="KAL0440676.1"/>
    <property type="molecule type" value="Genomic_DNA"/>
</dbReference>
<sequence length="168" mass="18306">MLTHQVAVKKTVLSSEGKTAPTITRSHSEEETSPNRKKGLMFIDVNIHGKFICVMIDNGTTHNYSVRAKVERLNLMLEKGVGREQAINSDAQSIAGAAKSMMIKVGPSKGKTNLSIVVMDDFKLILGLEFLGDTCTVVLPRVDAQMMLGLMICMIPTLVGQTGKKNIM</sequence>
<name>A0AAW2WHG2_SESRA</name>
<proteinExistence type="predicted"/>
<dbReference type="AlphaFoldDB" id="A0AAW2WHG2"/>
<feature type="region of interest" description="Disordered" evidence="1">
    <location>
        <begin position="13"/>
        <end position="35"/>
    </location>
</feature>
<feature type="compositionally biased region" description="Polar residues" evidence="1">
    <location>
        <begin position="13"/>
        <end position="25"/>
    </location>
</feature>
<evidence type="ECO:0000256" key="1">
    <source>
        <dbReference type="SAM" id="MobiDB-lite"/>
    </source>
</evidence>
<protein>
    <recommendedName>
        <fullName evidence="3">Gag-asp_proteas domain-containing protein</fullName>
    </recommendedName>
</protein>
<accession>A0AAW2WHG2</accession>
<dbReference type="InterPro" id="IPR021109">
    <property type="entry name" value="Peptidase_aspartic_dom_sf"/>
</dbReference>
<evidence type="ECO:0008006" key="3">
    <source>
        <dbReference type="Google" id="ProtNLM"/>
    </source>
</evidence>
<reference evidence="2" key="1">
    <citation type="submission" date="2020-06" db="EMBL/GenBank/DDBJ databases">
        <authorList>
            <person name="Li T."/>
            <person name="Hu X."/>
            <person name="Zhang T."/>
            <person name="Song X."/>
            <person name="Zhang H."/>
            <person name="Dai N."/>
            <person name="Sheng W."/>
            <person name="Hou X."/>
            <person name="Wei L."/>
        </authorList>
    </citation>
    <scope>NUCLEOTIDE SEQUENCE</scope>
    <source>
        <strain evidence="2">G02</strain>
        <tissue evidence="2">Leaf</tissue>
    </source>
</reference>
<dbReference type="PANTHER" id="PTHR12917:SF18">
    <property type="entry name" value="DNA DAMAGE-INDUCIBLE PROTEIN 1-LIKE"/>
    <property type="match status" value="1"/>
</dbReference>
<dbReference type="CDD" id="cd00303">
    <property type="entry name" value="retropepsin_like"/>
    <property type="match status" value="1"/>
</dbReference>
<reference evidence="2" key="2">
    <citation type="journal article" date="2024" name="Plant">
        <title>Genomic evolution and insights into agronomic trait innovations of Sesamum species.</title>
        <authorList>
            <person name="Miao H."/>
            <person name="Wang L."/>
            <person name="Qu L."/>
            <person name="Liu H."/>
            <person name="Sun Y."/>
            <person name="Le M."/>
            <person name="Wang Q."/>
            <person name="Wei S."/>
            <person name="Zheng Y."/>
            <person name="Lin W."/>
            <person name="Duan Y."/>
            <person name="Cao H."/>
            <person name="Xiong S."/>
            <person name="Wang X."/>
            <person name="Wei L."/>
            <person name="Li C."/>
            <person name="Ma Q."/>
            <person name="Ju M."/>
            <person name="Zhao R."/>
            <person name="Li G."/>
            <person name="Mu C."/>
            <person name="Tian Q."/>
            <person name="Mei H."/>
            <person name="Zhang T."/>
            <person name="Gao T."/>
            <person name="Zhang H."/>
        </authorList>
    </citation>
    <scope>NUCLEOTIDE SEQUENCE</scope>
    <source>
        <strain evidence="2">G02</strain>
    </source>
</reference>
<evidence type="ECO:0000313" key="2">
    <source>
        <dbReference type="EMBL" id="KAL0440676.1"/>
    </source>
</evidence>
<gene>
    <name evidence="2" type="ORF">Sradi_0006500</name>
</gene>
<comment type="caution">
    <text evidence="2">The sequence shown here is derived from an EMBL/GenBank/DDBJ whole genome shotgun (WGS) entry which is preliminary data.</text>
</comment>
<dbReference type="PANTHER" id="PTHR12917">
    <property type="entry name" value="ASPARTYL PROTEASE DDI-RELATED"/>
    <property type="match status" value="1"/>
</dbReference>
<organism evidence="2">
    <name type="scientific">Sesamum radiatum</name>
    <name type="common">Black benniseed</name>
    <dbReference type="NCBI Taxonomy" id="300843"/>
    <lineage>
        <taxon>Eukaryota</taxon>
        <taxon>Viridiplantae</taxon>
        <taxon>Streptophyta</taxon>
        <taxon>Embryophyta</taxon>
        <taxon>Tracheophyta</taxon>
        <taxon>Spermatophyta</taxon>
        <taxon>Magnoliopsida</taxon>
        <taxon>eudicotyledons</taxon>
        <taxon>Gunneridae</taxon>
        <taxon>Pentapetalae</taxon>
        <taxon>asterids</taxon>
        <taxon>lamiids</taxon>
        <taxon>Lamiales</taxon>
        <taxon>Pedaliaceae</taxon>
        <taxon>Sesamum</taxon>
    </lineage>
</organism>